<dbReference type="PANTHER" id="PTHR47447">
    <property type="entry name" value="OS03G0856100 PROTEIN"/>
    <property type="match status" value="1"/>
</dbReference>
<dbReference type="PROSITE" id="PS51375">
    <property type="entry name" value="PPR"/>
    <property type="match status" value="1"/>
</dbReference>
<reference evidence="3 4" key="1">
    <citation type="submission" date="2018-09" db="EMBL/GenBank/DDBJ databases">
        <title>whole genome sequence of T. equiperdum IVM-t1 strain.</title>
        <authorList>
            <person name="Suganuma K."/>
        </authorList>
    </citation>
    <scope>NUCLEOTIDE SEQUENCE [LARGE SCALE GENOMIC DNA]</scope>
    <source>
        <strain evidence="3 4">IVM-t1</strain>
    </source>
</reference>
<evidence type="ECO:0000313" key="4">
    <source>
        <dbReference type="Proteomes" id="UP000266743"/>
    </source>
</evidence>
<dbReference type="Proteomes" id="UP000266743">
    <property type="component" value="Chromosome 4"/>
</dbReference>
<feature type="repeat" description="PPR" evidence="2">
    <location>
        <begin position="460"/>
        <end position="494"/>
    </location>
</feature>
<evidence type="ECO:0000256" key="2">
    <source>
        <dbReference type="PROSITE-ProRule" id="PRU00708"/>
    </source>
</evidence>
<comment type="caution">
    <text evidence="3">The sequence shown here is derived from an EMBL/GenBank/DDBJ whole genome shotgun (WGS) entry which is preliminary data.</text>
</comment>
<evidence type="ECO:0008006" key="5">
    <source>
        <dbReference type="Google" id="ProtNLM"/>
    </source>
</evidence>
<dbReference type="EMBL" id="QSBY01000004">
    <property type="protein sequence ID" value="RHW72932.1"/>
    <property type="molecule type" value="Genomic_DNA"/>
</dbReference>
<name>A0A3L6L8H8_9TRYP</name>
<gene>
    <name evidence="3" type="ORF">DPX39_040077900</name>
</gene>
<evidence type="ECO:0000256" key="1">
    <source>
        <dbReference type="ARBA" id="ARBA00022737"/>
    </source>
</evidence>
<dbReference type="PANTHER" id="PTHR47447:SF17">
    <property type="entry name" value="OS12G0638900 PROTEIN"/>
    <property type="match status" value="1"/>
</dbReference>
<dbReference type="Gene3D" id="1.25.40.10">
    <property type="entry name" value="Tetratricopeptide repeat domain"/>
    <property type="match status" value="1"/>
</dbReference>
<organism evidence="3 4">
    <name type="scientific">Trypanosoma brucei equiperdum</name>
    <dbReference type="NCBI Taxonomy" id="630700"/>
    <lineage>
        <taxon>Eukaryota</taxon>
        <taxon>Discoba</taxon>
        <taxon>Euglenozoa</taxon>
        <taxon>Kinetoplastea</taxon>
        <taxon>Metakinetoplastina</taxon>
        <taxon>Trypanosomatida</taxon>
        <taxon>Trypanosomatidae</taxon>
        <taxon>Trypanosoma</taxon>
    </lineage>
</organism>
<protein>
    <recommendedName>
        <fullName evidence="5">Kinetoplast ribosomal PPR-repeat containing protein 3</fullName>
    </recommendedName>
</protein>
<dbReference type="InterPro" id="IPR011990">
    <property type="entry name" value="TPR-like_helical_dom_sf"/>
</dbReference>
<proteinExistence type="predicted"/>
<dbReference type="InterPro" id="IPR002885">
    <property type="entry name" value="PPR_rpt"/>
</dbReference>
<accession>A0A3L6L8H8</accession>
<evidence type="ECO:0000313" key="3">
    <source>
        <dbReference type="EMBL" id="RHW72932.1"/>
    </source>
</evidence>
<dbReference type="AlphaFoldDB" id="A0A3L6L8H8"/>
<sequence length="527" mass="58980">MVLAEVCSVSWRRFAVLKAPVWKRFPIAEKRLCVSSRGNRIGVSAEANHLRPLQRGKTVRVKPFKQVKHRELRADKELLPQNEALNEHIIRSAGGSQAAARSAAEASCIGEDKAESGNARLVQHDPATVVTLDSQREELHLDRSQRELLWNARRRQYQQLLVRIVTCMESHLAPIEKCHVLLALHDEVIDKRIRLRVDTYEDIFHVFYAVGTLGSSSPSLDAEEVAGRTAKAAPSLLPAEFVSPIIAAASLLTGPMLQSLWRVYRYMIDSGTNPTSRVVQHVMGILERHRKKDVVVEARAHSLMMDLDRFHLAPTEYTIASYIGVCDVNAVMHLAVARVTDYRTRHERQVSAGVCARLLFGLMHNQQHDEALACLSSIDSTVITPQLLNAALHVTCHSRDPLSAFAIYKSVMGRPGGRASGMAPSEHTFTILLEAMEKAQSYGELNYFLREMRRFRVKGNGVTLNKILRVLLKLNRYEEASALLVTMDKKGVTVFDELRQEYATAVRAPLRGEMCKITEDANAATGR</sequence>
<keyword evidence="1" id="KW-0677">Repeat</keyword>